<dbReference type="Proteomes" id="UP000275925">
    <property type="component" value="Unassembled WGS sequence"/>
</dbReference>
<evidence type="ECO:0000313" key="3">
    <source>
        <dbReference type="Proteomes" id="UP000275925"/>
    </source>
</evidence>
<dbReference type="EMBL" id="BGZO01000018">
    <property type="protein sequence ID" value="GBR76195.1"/>
    <property type="molecule type" value="Genomic_DNA"/>
</dbReference>
<gene>
    <name evidence="2" type="ORF">NO2_0787</name>
</gene>
<name>A0A388TH32_9BACT</name>
<keyword evidence="3" id="KW-1185">Reference proteome</keyword>
<accession>A0A388TH32</accession>
<dbReference type="AlphaFoldDB" id="A0A388TH32"/>
<keyword evidence="1" id="KW-0812">Transmembrane</keyword>
<proteinExistence type="predicted"/>
<evidence type="ECO:0000313" key="2">
    <source>
        <dbReference type="EMBL" id="GBR76195.1"/>
    </source>
</evidence>
<protein>
    <submittedName>
        <fullName evidence="2">Uncharacterized protein</fullName>
    </submittedName>
</protein>
<organism evidence="2 3">
    <name type="scientific">Candidatus Termititenax persephonae</name>
    <dbReference type="NCBI Taxonomy" id="2218525"/>
    <lineage>
        <taxon>Bacteria</taxon>
        <taxon>Bacillati</taxon>
        <taxon>Candidatus Margulisiibacteriota</taxon>
        <taxon>Candidatus Termititenacia</taxon>
        <taxon>Candidatus Termititenacales</taxon>
        <taxon>Candidatus Termititenacaceae</taxon>
        <taxon>Candidatus Termititenax</taxon>
    </lineage>
</organism>
<evidence type="ECO:0000256" key="1">
    <source>
        <dbReference type="SAM" id="Phobius"/>
    </source>
</evidence>
<keyword evidence="1" id="KW-0472">Membrane</keyword>
<feature type="transmembrane region" description="Helical" evidence="1">
    <location>
        <begin position="23"/>
        <end position="46"/>
    </location>
</feature>
<sequence>MKNTKHYIRRRTASPVKLSGKAAYSYLELIIVLGVLGVTFSAFLLWQRGYVRGMRDVAAYYQEREAILNRIELLQADQAADFEGLRRYEINWRQKKIIWLGR</sequence>
<keyword evidence="1" id="KW-1133">Transmembrane helix</keyword>
<reference evidence="2 3" key="1">
    <citation type="journal article" date="2019" name="ISME J.">
        <title>Genome analyses of uncultured TG2/ZB3 bacteria in 'Margulisbacteria' specifically attached to ectosymbiotic spirochetes of protists in the termite gut.</title>
        <authorList>
            <person name="Utami Y.D."/>
            <person name="Kuwahara H."/>
            <person name="Igai K."/>
            <person name="Murakami T."/>
            <person name="Sugaya K."/>
            <person name="Morikawa T."/>
            <person name="Nagura Y."/>
            <person name="Yuki M."/>
            <person name="Deevong P."/>
            <person name="Inoue T."/>
            <person name="Kihara K."/>
            <person name="Lo N."/>
            <person name="Yamada A."/>
            <person name="Ohkuma M."/>
            <person name="Hongoh Y."/>
        </authorList>
    </citation>
    <scope>NUCLEOTIDE SEQUENCE [LARGE SCALE GENOMIC DNA]</scope>
    <source>
        <strain evidence="2">NkOx7-02</strain>
    </source>
</reference>
<comment type="caution">
    <text evidence="2">The sequence shown here is derived from an EMBL/GenBank/DDBJ whole genome shotgun (WGS) entry which is preliminary data.</text>
</comment>